<protein>
    <submittedName>
        <fullName evidence="1">5192_t:CDS:1</fullName>
    </submittedName>
</protein>
<dbReference type="Proteomes" id="UP000789702">
    <property type="component" value="Unassembled WGS sequence"/>
</dbReference>
<dbReference type="EMBL" id="CAJVPU010039842">
    <property type="protein sequence ID" value="CAG8738005.1"/>
    <property type="molecule type" value="Genomic_DNA"/>
</dbReference>
<keyword evidence="2" id="KW-1185">Reference proteome</keyword>
<evidence type="ECO:0000313" key="2">
    <source>
        <dbReference type="Proteomes" id="UP000789702"/>
    </source>
</evidence>
<name>A0ACA9Q8X8_9GLOM</name>
<reference evidence="1" key="1">
    <citation type="submission" date="2021-06" db="EMBL/GenBank/DDBJ databases">
        <authorList>
            <person name="Kallberg Y."/>
            <person name="Tangrot J."/>
            <person name="Rosling A."/>
        </authorList>
    </citation>
    <scope>NUCLEOTIDE SEQUENCE</scope>
    <source>
        <strain evidence="1">IL203A</strain>
    </source>
</reference>
<gene>
    <name evidence="1" type="ORF">DHETER_LOCUS13869</name>
</gene>
<organism evidence="1 2">
    <name type="scientific">Dentiscutata heterogama</name>
    <dbReference type="NCBI Taxonomy" id="1316150"/>
    <lineage>
        <taxon>Eukaryota</taxon>
        <taxon>Fungi</taxon>
        <taxon>Fungi incertae sedis</taxon>
        <taxon>Mucoromycota</taxon>
        <taxon>Glomeromycotina</taxon>
        <taxon>Glomeromycetes</taxon>
        <taxon>Diversisporales</taxon>
        <taxon>Gigasporaceae</taxon>
        <taxon>Dentiscutata</taxon>
    </lineage>
</organism>
<comment type="caution">
    <text evidence="1">The sequence shown here is derived from an EMBL/GenBank/DDBJ whole genome shotgun (WGS) entry which is preliminary data.</text>
</comment>
<proteinExistence type="predicted"/>
<evidence type="ECO:0000313" key="1">
    <source>
        <dbReference type="EMBL" id="CAG8738005.1"/>
    </source>
</evidence>
<accession>A0ACA9Q8X8</accession>
<sequence>VLILGLYFIHRAYRPPKELELIPTVPIFKFARAVLFNKGQHEIQRVISESDPEKIGLVKIFLFSGWSVLITNIEYAKVFFSEN</sequence>
<feature type="non-terminal residue" evidence="1">
    <location>
        <position position="1"/>
    </location>
</feature>
<feature type="non-terminal residue" evidence="1">
    <location>
        <position position="83"/>
    </location>
</feature>